<evidence type="ECO:0000256" key="3">
    <source>
        <dbReference type="SAM" id="SignalP"/>
    </source>
</evidence>
<dbReference type="PANTHER" id="PTHR31683:SF18">
    <property type="entry name" value="PECTATE LYASE 21-RELATED"/>
    <property type="match status" value="1"/>
</dbReference>
<gene>
    <name evidence="5" type="ORF">BBD42_18625</name>
</gene>
<feature type="signal peptide" evidence="3">
    <location>
        <begin position="1"/>
        <end position="28"/>
    </location>
</feature>
<comment type="similarity">
    <text evidence="2">Belongs to the polysaccharide lyase 1 family.</text>
</comment>
<keyword evidence="2" id="KW-0964">Secreted</keyword>
<dbReference type="AlphaFoldDB" id="A0A1B2DKP7"/>
<dbReference type="InterPro" id="IPR002022">
    <property type="entry name" value="Pec_lyase"/>
</dbReference>
<dbReference type="Pfam" id="PF14200">
    <property type="entry name" value="RicinB_lectin_2"/>
    <property type="match status" value="1"/>
</dbReference>
<dbReference type="Gene3D" id="2.160.20.10">
    <property type="entry name" value="Single-stranded right-handed beta-helix, Pectin lyase-like"/>
    <property type="match status" value="1"/>
</dbReference>
<feature type="domain" description="Pectate lyase" evidence="4">
    <location>
        <begin position="207"/>
        <end position="440"/>
    </location>
</feature>
<name>A0A1B2DKP7_9BACL</name>
<evidence type="ECO:0000256" key="1">
    <source>
        <dbReference type="ARBA" id="ARBA00023239"/>
    </source>
</evidence>
<dbReference type="SUPFAM" id="SSF51126">
    <property type="entry name" value="Pectin lyase-like"/>
    <property type="match status" value="1"/>
</dbReference>
<dbReference type="SUPFAM" id="SSF50370">
    <property type="entry name" value="Ricin B-like lectins"/>
    <property type="match status" value="1"/>
</dbReference>
<dbReference type="InterPro" id="IPR045032">
    <property type="entry name" value="PEL"/>
</dbReference>
<keyword evidence="3" id="KW-0732">Signal</keyword>
<dbReference type="GO" id="GO:0030570">
    <property type="term" value="F:pectate lyase activity"/>
    <property type="evidence" value="ECO:0007669"/>
    <property type="project" value="InterPro"/>
</dbReference>
<evidence type="ECO:0000313" key="5">
    <source>
        <dbReference type="EMBL" id="ANY68265.1"/>
    </source>
</evidence>
<dbReference type="InterPro" id="IPR000772">
    <property type="entry name" value="Ricin_B_lectin"/>
</dbReference>
<accession>A0A1B2DKP7</accession>
<comment type="subcellular location">
    <subcellularLocation>
        <location evidence="2">Secreted</location>
    </subcellularLocation>
</comment>
<keyword evidence="2" id="KW-0624">Polysaccharide degradation</keyword>
<organism evidence="5">
    <name type="scientific">Paenibacillus sp. BIHB 4019</name>
    <dbReference type="NCBI Taxonomy" id="1870819"/>
    <lineage>
        <taxon>Bacteria</taxon>
        <taxon>Bacillati</taxon>
        <taxon>Bacillota</taxon>
        <taxon>Bacilli</taxon>
        <taxon>Bacillales</taxon>
        <taxon>Paenibacillaceae</taxon>
        <taxon>Paenibacillus</taxon>
    </lineage>
</organism>
<dbReference type="SMART" id="SM00656">
    <property type="entry name" value="Amb_all"/>
    <property type="match status" value="1"/>
</dbReference>
<feature type="chain" id="PRO_5038958926" evidence="3">
    <location>
        <begin position="29"/>
        <end position="539"/>
    </location>
</feature>
<evidence type="ECO:0000259" key="4">
    <source>
        <dbReference type="SMART" id="SM00656"/>
    </source>
</evidence>
<keyword evidence="2" id="KW-0119">Carbohydrate metabolism</keyword>
<dbReference type="Gene3D" id="2.80.10.50">
    <property type="match status" value="1"/>
</dbReference>
<dbReference type="CDD" id="cd00161">
    <property type="entry name" value="beta-trefoil_Ricin-like"/>
    <property type="match status" value="1"/>
</dbReference>
<dbReference type="GO" id="GO:0005576">
    <property type="term" value="C:extracellular region"/>
    <property type="evidence" value="ECO:0007669"/>
    <property type="project" value="UniProtKB-SubCell"/>
</dbReference>
<sequence>MLNMSKSFRFASITLCFALILSAWSFTASIPKAEAADASSYPYQAMRLENVNKGWNLNILGYSSNSEVNVWPTNGESNERWRFETADGEYFKLINEKTGLLLSPLNWSLADGTAAVLYADSNRNEQLWKIVGNDTDVNGDYISYHVLNKADSTKALILNLSTNKTMIGTYAGSTTHKWKLVSDGLVGFAGFAKDLNGANKTGTIGGLLGKTVFVHTLAELKTALLDIKPLTIVISSNIDNANSEVYDLRIASDKTIIGSFAANRLTDARLRTDDYFKAEGVSNNVIIKNINFEIKNRRDVVTVAIYGSRNVWIDHNTFTSSLGIDVGEVGKFIWVNTSVYSNTDPDYVTISYNKLSNRYWTVAFGTVTAWNKNNATVMLNNFNSTVRRTPQSGNGRMHVLNNLIQRTLPSTDDAGYAAIIGGSGAHVYSDANRFHNFKKASSGYWDTEITIDANATIKDVGSYTNKGENAPVATPYALPTPAGTVTTFNPASKYSYPIMKAYTASGNDVKTFTTQFAGAVSNASSLKYVHYPEFASYLQ</sequence>
<dbReference type="GO" id="GO:0000272">
    <property type="term" value="P:polysaccharide catabolic process"/>
    <property type="evidence" value="ECO:0007669"/>
    <property type="project" value="UniProtKB-KW"/>
</dbReference>
<dbReference type="EMBL" id="CP016808">
    <property type="protein sequence ID" value="ANY68265.1"/>
    <property type="molecule type" value="Genomic_DNA"/>
</dbReference>
<dbReference type="InterPro" id="IPR011050">
    <property type="entry name" value="Pectin_lyase_fold/virulence"/>
</dbReference>
<evidence type="ECO:0000256" key="2">
    <source>
        <dbReference type="RuleBase" id="RU361173"/>
    </source>
</evidence>
<protein>
    <submittedName>
        <fullName evidence="5">Pectate lyase</fullName>
    </submittedName>
</protein>
<dbReference type="PANTHER" id="PTHR31683">
    <property type="entry name" value="PECTATE LYASE 18-RELATED"/>
    <property type="match status" value="1"/>
</dbReference>
<dbReference type="PROSITE" id="PS50231">
    <property type="entry name" value="RICIN_B_LECTIN"/>
    <property type="match status" value="1"/>
</dbReference>
<dbReference type="InterPro" id="IPR035992">
    <property type="entry name" value="Ricin_B-like_lectins"/>
</dbReference>
<dbReference type="InterPro" id="IPR012334">
    <property type="entry name" value="Pectin_lyas_fold"/>
</dbReference>
<dbReference type="Pfam" id="PF00544">
    <property type="entry name" value="Pectate_lyase_4"/>
    <property type="match status" value="1"/>
</dbReference>
<proteinExistence type="inferred from homology"/>
<reference evidence="5" key="1">
    <citation type="submission" date="2016-08" db="EMBL/GenBank/DDBJ databases">
        <title>Complete Genome Seqeunce of Paenibacillus sp. BIHB 4019 from tea rhizoplane.</title>
        <authorList>
            <person name="Thakur R."/>
            <person name="Swarnkar M.K."/>
            <person name="Gulati A."/>
        </authorList>
    </citation>
    <scope>NUCLEOTIDE SEQUENCE [LARGE SCALE GENOMIC DNA]</scope>
    <source>
        <strain evidence="5">BIHB4019</strain>
    </source>
</reference>
<keyword evidence="1 2" id="KW-0456">Lyase</keyword>